<evidence type="ECO:0000313" key="1">
    <source>
        <dbReference type="EMBL" id="KAL3511546.1"/>
    </source>
</evidence>
<keyword evidence="2" id="KW-1185">Reference proteome</keyword>
<gene>
    <name evidence="1" type="ORF">ACH5RR_024263</name>
</gene>
<name>A0ABD2YX79_9GENT</name>
<dbReference type="Proteomes" id="UP001630127">
    <property type="component" value="Unassembled WGS sequence"/>
</dbReference>
<proteinExistence type="predicted"/>
<reference evidence="1 2" key="1">
    <citation type="submission" date="2024-11" db="EMBL/GenBank/DDBJ databases">
        <title>A near-complete genome assembly of Cinchona calisaya.</title>
        <authorList>
            <person name="Lian D.C."/>
            <person name="Zhao X.W."/>
            <person name="Wei L."/>
        </authorList>
    </citation>
    <scope>NUCLEOTIDE SEQUENCE [LARGE SCALE GENOMIC DNA]</scope>
    <source>
        <tissue evidence="1">Nenye</tissue>
    </source>
</reference>
<comment type="caution">
    <text evidence="1">The sequence shown here is derived from an EMBL/GenBank/DDBJ whole genome shotgun (WGS) entry which is preliminary data.</text>
</comment>
<accession>A0ABD2YX79</accession>
<protein>
    <submittedName>
        <fullName evidence="1">Uncharacterized protein</fullName>
    </submittedName>
</protein>
<evidence type="ECO:0000313" key="2">
    <source>
        <dbReference type="Proteomes" id="UP001630127"/>
    </source>
</evidence>
<sequence length="143" mass="16070">MAFLDGNPPERLFTHEGEVHLNSRIQKIELNDDGSVKNFLPNNGPVIRGDAYIFASPEEWISHGDSEIIDATMKELAKLFPDEIAADQSKAKILSDLSISLSVYKIVPGTEPYRPLQLSPVQDNELLLCRFEKRVPRQALPDK</sequence>
<dbReference type="AlphaFoldDB" id="A0ABD2YX79"/>
<organism evidence="1 2">
    <name type="scientific">Cinchona calisaya</name>
    <dbReference type="NCBI Taxonomy" id="153742"/>
    <lineage>
        <taxon>Eukaryota</taxon>
        <taxon>Viridiplantae</taxon>
        <taxon>Streptophyta</taxon>
        <taxon>Embryophyta</taxon>
        <taxon>Tracheophyta</taxon>
        <taxon>Spermatophyta</taxon>
        <taxon>Magnoliopsida</taxon>
        <taxon>eudicotyledons</taxon>
        <taxon>Gunneridae</taxon>
        <taxon>Pentapetalae</taxon>
        <taxon>asterids</taxon>
        <taxon>lamiids</taxon>
        <taxon>Gentianales</taxon>
        <taxon>Rubiaceae</taxon>
        <taxon>Cinchonoideae</taxon>
        <taxon>Cinchoneae</taxon>
        <taxon>Cinchona</taxon>
    </lineage>
</organism>
<dbReference type="EMBL" id="JBJUIK010000011">
    <property type="protein sequence ID" value="KAL3511546.1"/>
    <property type="molecule type" value="Genomic_DNA"/>
</dbReference>